<dbReference type="RefSeq" id="WP_281812293.1">
    <property type="nucleotide sequence ID" value="NZ_BRLB01000001.1"/>
</dbReference>
<evidence type="ECO:0000313" key="1">
    <source>
        <dbReference type="EMBL" id="GKX28222.1"/>
    </source>
</evidence>
<accession>A0A9W5Y7H2</accession>
<reference evidence="1" key="1">
    <citation type="submission" date="2022-06" db="EMBL/GenBank/DDBJ databases">
        <title>Vallitalea longa sp. nov., an anaerobic bacterium isolated from marine sediment.</title>
        <authorList>
            <person name="Hirano S."/>
            <person name="Terahara T."/>
            <person name="Mori K."/>
            <person name="Hamada M."/>
            <person name="Matsumoto R."/>
            <person name="Kobayashi T."/>
        </authorList>
    </citation>
    <scope>NUCLEOTIDE SEQUENCE</scope>
    <source>
        <strain evidence="1">SH18-1</strain>
    </source>
</reference>
<sequence>MDYKEQVKVIRELAKQLKEISSLPKNRLKAQKWADHNDLKGNTEPLLWICPDDDGGWVELVPNETLQTEDKDLRELEVRLRRYIYHFHHFEDDFAFEPVVRFDMPGEYTGFMYGDSNQKTAWGINIDSYGISKDAYHLNNYLKDEANVEALLNHEVDFIPDIIEYTRLKDKYEEAIDNTIDIEFNIPYTVLVQSLLIELVHLKGLEELMFDLYDHADLIESIIGHMSDSKVRLLEKLEKNNMLFDNKSNIYTGSGGLGYSNVPVKDNNKVMLSDMWGFADSQEFSNVSNDMYEKFALKYQIRGLSKFGLACYGCCEPLDTKFDLIFRELPNIRRLSVSPWSDVRIAAENIKNRAIYSWKPNPAKVCTGINEPEMTRMLKETAQITKDCNVEIILKDIRTCDNTPKHLQQFIELVKRTFK</sequence>
<name>A0A9W5Y7H2_9FIRM</name>
<evidence type="ECO:0008006" key="3">
    <source>
        <dbReference type="Google" id="ProtNLM"/>
    </source>
</evidence>
<organism evidence="1 2">
    <name type="scientific">Vallitalea longa</name>
    <dbReference type="NCBI Taxonomy" id="2936439"/>
    <lineage>
        <taxon>Bacteria</taxon>
        <taxon>Bacillati</taxon>
        <taxon>Bacillota</taxon>
        <taxon>Clostridia</taxon>
        <taxon>Lachnospirales</taxon>
        <taxon>Vallitaleaceae</taxon>
        <taxon>Vallitalea</taxon>
    </lineage>
</organism>
<evidence type="ECO:0000313" key="2">
    <source>
        <dbReference type="Proteomes" id="UP001144256"/>
    </source>
</evidence>
<protein>
    <recommendedName>
        <fullName evidence="3">Uroporphyrinogen decarboxylase (URO-D) domain-containing protein</fullName>
    </recommendedName>
</protein>
<dbReference type="Proteomes" id="UP001144256">
    <property type="component" value="Unassembled WGS sequence"/>
</dbReference>
<dbReference type="Gene3D" id="3.20.20.210">
    <property type="match status" value="1"/>
</dbReference>
<dbReference type="InterPro" id="IPR038071">
    <property type="entry name" value="UROD/MetE-like_sf"/>
</dbReference>
<dbReference type="EMBL" id="BRLB01000001">
    <property type="protein sequence ID" value="GKX28222.1"/>
    <property type="molecule type" value="Genomic_DNA"/>
</dbReference>
<dbReference type="AlphaFoldDB" id="A0A9W5Y7H2"/>
<keyword evidence="2" id="KW-1185">Reference proteome</keyword>
<proteinExistence type="predicted"/>
<comment type="caution">
    <text evidence="1">The sequence shown here is derived from an EMBL/GenBank/DDBJ whole genome shotgun (WGS) entry which is preliminary data.</text>
</comment>
<gene>
    <name evidence="1" type="ORF">SH1V18_07020</name>
</gene>